<organism evidence="1 2">
    <name type="scientific">Rhizophagus irregularis</name>
    <dbReference type="NCBI Taxonomy" id="588596"/>
    <lineage>
        <taxon>Eukaryota</taxon>
        <taxon>Fungi</taxon>
        <taxon>Fungi incertae sedis</taxon>
        <taxon>Mucoromycota</taxon>
        <taxon>Glomeromycotina</taxon>
        <taxon>Glomeromycetes</taxon>
        <taxon>Glomerales</taxon>
        <taxon>Glomeraceae</taxon>
        <taxon>Rhizophagus</taxon>
    </lineage>
</organism>
<gene>
    <name evidence="1" type="ORF">RhiirC2_798099</name>
</gene>
<proteinExistence type="predicted"/>
<reference evidence="1 2" key="1">
    <citation type="submission" date="2016-04" db="EMBL/GenBank/DDBJ databases">
        <title>Genome analyses suggest a sexual origin of heterokaryosis in a supposedly ancient asexual fungus.</title>
        <authorList>
            <person name="Ropars J."/>
            <person name="Sedzielewska K."/>
            <person name="Noel J."/>
            <person name="Charron P."/>
            <person name="Farinelli L."/>
            <person name="Marton T."/>
            <person name="Kruger M."/>
            <person name="Pelin A."/>
            <person name="Brachmann A."/>
            <person name="Corradi N."/>
        </authorList>
    </citation>
    <scope>NUCLEOTIDE SEQUENCE [LARGE SCALE GENOMIC DNA]</scope>
    <source>
        <strain evidence="1 2">C2</strain>
    </source>
</reference>
<reference evidence="1 2" key="2">
    <citation type="submission" date="2017-10" db="EMBL/GenBank/DDBJ databases">
        <title>Extensive intraspecific genome diversity in a model arbuscular mycorrhizal fungus.</title>
        <authorList>
            <person name="Chen E.C.H."/>
            <person name="Morin E."/>
            <person name="Baudet D."/>
            <person name="Noel J."/>
            <person name="Ndikumana S."/>
            <person name="Charron P."/>
            <person name="St-Onge C."/>
            <person name="Giorgi J."/>
            <person name="Grigoriev I.V."/>
            <person name="Roux C."/>
            <person name="Martin F.M."/>
            <person name="Corradi N."/>
        </authorList>
    </citation>
    <scope>NUCLEOTIDE SEQUENCE [LARGE SCALE GENOMIC DNA]</scope>
    <source>
        <strain evidence="1 2">C2</strain>
    </source>
</reference>
<name>A0A2N1M710_9GLOM</name>
<dbReference type="EMBL" id="LLXL01004427">
    <property type="protein sequence ID" value="PKK57399.1"/>
    <property type="molecule type" value="Genomic_DNA"/>
</dbReference>
<sequence>MSLGKMYHLLLYLEWDISLIHGDLGIVSYTNPKISELIKMQENIFKCLDGPLRDVPSVEAQQKNLLS</sequence>
<evidence type="ECO:0000313" key="1">
    <source>
        <dbReference type="EMBL" id="PKK57399.1"/>
    </source>
</evidence>
<evidence type="ECO:0000313" key="2">
    <source>
        <dbReference type="Proteomes" id="UP000233469"/>
    </source>
</evidence>
<comment type="caution">
    <text evidence="1">The sequence shown here is derived from an EMBL/GenBank/DDBJ whole genome shotgun (WGS) entry which is preliminary data.</text>
</comment>
<accession>A0A2N1M710</accession>
<dbReference type="AlphaFoldDB" id="A0A2N1M710"/>
<protein>
    <submittedName>
        <fullName evidence="1">Uncharacterized protein</fullName>
    </submittedName>
</protein>
<dbReference type="Proteomes" id="UP000233469">
    <property type="component" value="Unassembled WGS sequence"/>
</dbReference>